<accession>A0AAE4VCM5</accession>
<comment type="caution">
    <text evidence="1">The sequence shown here is derived from an EMBL/GenBank/DDBJ whole genome shotgun (WGS) entry which is preliminary data.</text>
</comment>
<dbReference type="EMBL" id="JAWLVV010000015">
    <property type="protein sequence ID" value="MDV7292088.1"/>
    <property type="molecule type" value="Genomic_DNA"/>
</dbReference>
<proteinExistence type="predicted"/>
<organism evidence="1 2">
    <name type="scientific">Mycolicibacterium fortuitum</name>
    <name type="common">Mycobacterium fortuitum</name>
    <dbReference type="NCBI Taxonomy" id="1766"/>
    <lineage>
        <taxon>Bacteria</taxon>
        <taxon>Bacillati</taxon>
        <taxon>Actinomycetota</taxon>
        <taxon>Actinomycetes</taxon>
        <taxon>Mycobacteriales</taxon>
        <taxon>Mycobacteriaceae</taxon>
        <taxon>Mycolicibacterium</taxon>
    </lineage>
</organism>
<dbReference type="AlphaFoldDB" id="A0AAE4VCM5"/>
<reference evidence="1" key="1">
    <citation type="submission" date="2023-10" db="EMBL/GenBank/DDBJ databases">
        <title>Mycolicibacterium fortuitum clinical isolates causing pulmonary infections in humans.</title>
        <authorList>
            <person name="Mejia-Ponce P.M."/>
            <person name="Zenteno-Cuevas R."/>
            <person name="Licona-Cassani C."/>
        </authorList>
    </citation>
    <scope>NUCLEOTIDE SEQUENCE</scope>
    <source>
        <strain evidence="1">M8</strain>
    </source>
</reference>
<protein>
    <submittedName>
        <fullName evidence="1">Uncharacterized protein</fullName>
    </submittedName>
</protein>
<sequence length="106" mass="12294">MVAVGQCIIRFHRNSETDANELHVDHADPYVHIATEVIDKAIFHPDDMFWVDFSAQQTCFDDHEHDKAACFALRSVLHIKGVNREVLYRITPHPDRADVYQGHWPD</sequence>
<gene>
    <name evidence="1" type="ORF">R4485_18120</name>
</gene>
<dbReference type="RefSeq" id="WP_317722318.1">
    <property type="nucleotide sequence ID" value="NZ_JAWLVK010000015.1"/>
</dbReference>
<name>A0AAE4VCM5_MYCFO</name>
<evidence type="ECO:0000313" key="1">
    <source>
        <dbReference type="EMBL" id="MDV7292088.1"/>
    </source>
</evidence>
<dbReference type="Proteomes" id="UP001186041">
    <property type="component" value="Unassembled WGS sequence"/>
</dbReference>
<evidence type="ECO:0000313" key="2">
    <source>
        <dbReference type="Proteomes" id="UP001186041"/>
    </source>
</evidence>